<keyword evidence="9" id="KW-0408">Iron</keyword>
<keyword evidence="8" id="KW-0560">Oxidoreductase</keyword>
<dbReference type="EMBL" id="LFZX01000007">
    <property type="protein sequence ID" value="KNC68910.1"/>
    <property type="molecule type" value="Genomic_DNA"/>
</dbReference>
<dbReference type="AlphaFoldDB" id="A0A0L0EWU2"/>
<keyword evidence="5 12" id="KW-0812">Transmembrane</keyword>
<evidence type="ECO:0000256" key="7">
    <source>
        <dbReference type="ARBA" id="ARBA00022989"/>
    </source>
</evidence>
<keyword evidence="3" id="KW-1003">Cell membrane</keyword>
<proteinExistence type="inferred from homology"/>
<evidence type="ECO:0000256" key="8">
    <source>
        <dbReference type="ARBA" id="ARBA00023002"/>
    </source>
</evidence>
<dbReference type="PANTHER" id="PTHR38674:SF1">
    <property type="entry name" value="ALKANE 1-MONOOXYGENASE 1"/>
    <property type="match status" value="1"/>
</dbReference>
<comment type="caution">
    <text evidence="14">The sequence shown here is derived from an EMBL/GenBank/DDBJ whole genome shotgun (WGS) entry which is preliminary data.</text>
</comment>
<feature type="transmembrane region" description="Helical" evidence="12">
    <location>
        <begin position="109"/>
        <end position="130"/>
    </location>
</feature>
<accession>A0A0L0EWU2</accession>
<keyword evidence="7 12" id="KW-1133">Transmembrane helix</keyword>
<evidence type="ECO:0000256" key="1">
    <source>
        <dbReference type="ARBA" id="ARBA00004429"/>
    </source>
</evidence>
<evidence type="ECO:0000256" key="10">
    <source>
        <dbReference type="ARBA" id="ARBA00023033"/>
    </source>
</evidence>
<evidence type="ECO:0000313" key="14">
    <source>
        <dbReference type="EMBL" id="KNC68910.1"/>
    </source>
</evidence>
<feature type="transmembrane region" description="Helical" evidence="12">
    <location>
        <begin position="226"/>
        <end position="252"/>
    </location>
</feature>
<evidence type="ECO:0000256" key="5">
    <source>
        <dbReference type="ARBA" id="ARBA00022692"/>
    </source>
</evidence>
<organism evidence="14 15">
    <name type="scientific">Pseudoalteromonas rubra</name>
    <dbReference type="NCBI Taxonomy" id="43658"/>
    <lineage>
        <taxon>Bacteria</taxon>
        <taxon>Pseudomonadati</taxon>
        <taxon>Pseudomonadota</taxon>
        <taxon>Gammaproteobacteria</taxon>
        <taxon>Alteromonadales</taxon>
        <taxon>Pseudoalteromonadaceae</taxon>
        <taxon>Pseudoalteromonas</taxon>
    </lineage>
</organism>
<comment type="subcellular location">
    <subcellularLocation>
        <location evidence="1">Cell inner membrane</location>
        <topology evidence="1">Multi-pass membrane protein</topology>
    </subcellularLocation>
</comment>
<keyword evidence="11 12" id="KW-0472">Membrane</keyword>
<dbReference type="GO" id="GO:0046872">
    <property type="term" value="F:metal ion binding"/>
    <property type="evidence" value="ECO:0007669"/>
    <property type="project" value="UniProtKB-KW"/>
</dbReference>
<dbReference type="Pfam" id="PF00487">
    <property type="entry name" value="FA_desaturase"/>
    <property type="match status" value="1"/>
</dbReference>
<evidence type="ECO:0000256" key="2">
    <source>
        <dbReference type="ARBA" id="ARBA00010823"/>
    </source>
</evidence>
<name>A0A0L0EWU2_9GAMM</name>
<dbReference type="InterPro" id="IPR005804">
    <property type="entry name" value="FA_desaturase_dom"/>
</dbReference>
<evidence type="ECO:0000256" key="11">
    <source>
        <dbReference type="ARBA" id="ARBA00023136"/>
    </source>
</evidence>
<dbReference type="OrthoDB" id="4759734at2"/>
<feature type="transmembrane region" description="Helical" evidence="12">
    <location>
        <begin position="12"/>
        <end position="42"/>
    </location>
</feature>
<evidence type="ECO:0000256" key="4">
    <source>
        <dbReference type="ARBA" id="ARBA00022519"/>
    </source>
</evidence>
<dbReference type="PANTHER" id="PTHR38674">
    <property type="entry name" value="ALKANE 1-MONOOXYGENASE 1"/>
    <property type="match status" value="1"/>
</dbReference>
<dbReference type="GO" id="GO:0005886">
    <property type="term" value="C:plasma membrane"/>
    <property type="evidence" value="ECO:0007669"/>
    <property type="project" value="UniProtKB-SubCell"/>
</dbReference>
<sequence length="378" mass="43279">MKYIRFSIVPLLYLPLLIIANLLGGWYPLLNFLFILVCYLVFDRITDSMQNDEPTRFPFILNGFMYLHILLSFVAVASVCVTASDYHGLVLSKIMELTGISLSELANPSLISSVVAAVGTGFVISINMVVGHELTHRTLSKLDMFMGHVSLAIVGDSQFAISHVHCHHKNIGTEEDAATARRGENLYRFILRSALGQHREAWQFEKVRLERSSRSAFSFGNKLLPWYFVTLAIAACTFVLAGWMGVMLYLIIMLVSKANYESTNYIQHYGLVRIPQTKVRPEHSWDCIASYSSSALLNLTRHSDHHANPNKEYWLLGSTNENMMIEHGYVVQMMKALVPGYWFRMMEDKLIYWEENYATDAERKVMATQRQNWRKQDV</sequence>
<dbReference type="PATRIC" id="fig|43658.6.peg.5735"/>
<keyword evidence="4" id="KW-0997">Cell inner membrane</keyword>
<reference evidence="15" key="1">
    <citation type="submission" date="2015-07" db="EMBL/GenBank/DDBJ databases">
        <title>Draft genome sequence of a Pseudoalteromonas rubra strain, OCN096, isolated from Kaneohe Bay, Oahu, Hawaii.</title>
        <authorList>
            <person name="Beurmann S."/>
            <person name="Ushijima B."/>
            <person name="Belcaid M."/>
            <person name="Callahan S.M."/>
            <person name="Aeby G.S."/>
        </authorList>
    </citation>
    <scope>NUCLEOTIDE SEQUENCE [LARGE SCALE GENOMIC DNA]</scope>
    <source>
        <strain evidence="15">OCN096</strain>
    </source>
</reference>
<dbReference type="CDD" id="cd03512">
    <property type="entry name" value="Alkane-hydroxylase"/>
    <property type="match status" value="1"/>
</dbReference>
<gene>
    <name evidence="14" type="ORF">AC626_01945</name>
</gene>
<keyword evidence="10" id="KW-0503">Monooxygenase</keyword>
<evidence type="ECO:0000256" key="12">
    <source>
        <dbReference type="SAM" id="Phobius"/>
    </source>
</evidence>
<feature type="domain" description="Fatty acid desaturase" evidence="13">
    <location>
        <begin position="115"/>
        <end position="322"/>
    </location>
</feature>
<keyword evidence="6" id="KW-0479">Metal-binding</keyword>
<evidence type="ECO:0000313" key="15">
    <source>
        <dbReference type="Proteomes" id="UP000036850"/>
    </source>
</evidence>
<dbReference type="InterPro" id="IPR033885">
    <property type="entry name" value="AlkB/XylM"/>
</dbReference>
<evidence type="ECO:0000256" key="3">
    <source>
        <dbReference type="ARBA" id="ARBA00022475"/>
    </source>
</evidence>
<dbReference type="GO" id="GO:0004497">
    <property type="term" value="F:monooxygenase activity"/>
    <property type="evidence" value="ECO:0007669"/>
    <property type="project" value="UniProtKB-KW"/>
</dbReference>
<evidence type="ECO:0000256" key="6">
    <source>
        <dbReference type="ARBA" id="ARBA00022723"/>
    </source>
</evidence>
<feature type="transmembrane region" description="Helical" evidence="12">
    <location>
        <begin position="63"/>
        <end position="89"/>
    </location>
</feature>
<evidence type="ECO:0000259" key="13">
    <source>
        <dbReference type="Pfam" id="PF00487"/>
    </source>
</evidence>
<comment type="similarity">
    <text evidence="2">Belongs to the fatty acid desaturase type 1 family. AlkB subfamily.</text>
</comment>
<dbReference type="Proteomes" id="UP000036850">
    <property type="component" value="Unassembled WGS sequence"/>
</dbReference>
<evidence type="ECO:0000256" key="9">
    <source>
        <dbReference type="ARBA" id="ARBA00023004"/>
    </source>
</evidence>
<protein>
    <recommendedName>
        <fullName evidence="13">Fatty acid desaturase domain-containing protein</fullName>
    </recommendedName>
</protein>
<dbReference type="GO" id="GO:0006629">
    <property type="term" value="P:lipid metabolic process"/>
    <property type="evidence" value="ECO:0007669"/>
    <property type="project" value="InterPro"/>
</dbReference>